<evidence type="ECO:0000256" key="12">
    <source>
        <dbReference type="RuleBase" id="RU000688"/>
    </source>
</evidence>
<dbReference type="RefSeq" id="XP_021011583.1">
    <property type="nucleotide sequence ID" value="XM_021155924.1"/>
</dbReference>
<feature type="transmembrane region" description="Helical" evidence="13">
    <location>
        <begin position="92"/>
        <end position="120"/>
    </location>
</feature>
<dbReference type="FunFam" id="1.20.1070.10:FF:000003">
    <property type="entry name" value="Olfactory receptor"/>
    <property type="match status" value="1"/>
</dbReference>
<dbReference type="InterPro" id="IPR000276">
    <property type="entry name" value="GPCR_Rhodpsn"/>
</dbReference>
<sequence>MENHSLTLVTEFILMGITERPELQAPLFGLFLIIYLITLVGNLGMIILTMVDSRLQTPMYFFLRHLATTDLGYSTAVGPKMLRSFLVDQNRISFHFCAVQFAFFSMFIISEFFILSAMSYDRYVAICKPLLYNVIMSQRVCWVLVTIPYLYSIFVALIATINIFTSSFCGQNIINHFYCDGPPLTSLLCSNKEESELLNLILSTINLISSPLVILVSYLLILRAILKMNSAEGRQKAFSTCGSHLTVVIVFYGTLIFMYVQPKSSHSLNTDNAASIFYTLIIPMLNPLIYSLRNKDVKYSIRKTGKTIQNIFS</sequence>
<evidence type="ECO:0000256" key="11">
    <source>
        <dbReference type="ARBA" id="ARBA00023224"/>
    </source>
</evidence>
<dbReference type="InterPro" id="IPR000725">
    <property type="entry name" value="Olfact_rcpt"/>
</dbReference>
<keyword evidence="6 13" id="KW-1133">Transmembrane helix</keyword>
<comment type="subcellular location">
    <subcellularLocation>
        <location evidence="1 13">Cell membrane</location>
        <topology evidence="1 13">Multi-pass membrane protein</topology>
    </subcellularLocation>
</comment>
<dbReference type="KEGG" id="mcal:110289633"/>
<evidence type="ECO:0000313" key="15">
    <source>
        <dbReference type="Proteomes" id="UP000515126"/>
    </source>
</evidence>
<feature type="transmembrane region" description="Helical" evidence="13">
    <location>
        <begin position="237"/>
        <end position="260"/>
    </location>
</feature>
<dbReference type="GO" id="GO:0005886">
    <property type="term" value="C:plasma membrane"/>
    <property type="evidence" value="ECO:0007669"/>
    <property type="project" value="UniProtKB-SubCell"/>
</dbReference>
<evidence type="ECO:0000256" key="9">
    <source>
        <dbReference type="ARBA" id="ARBA00023157"/>
    </source>
</evidence>
<dbReference type="AlphaFoldDB" id="A0A6P5PF87"/>
<dbReference type="GO" id="GO:0004930">
    <property type="term" value="F:G protein-coupled receptor activity"/>
    <property type="evidence" value="ECO:0007669"/>
    <property type="project" value="UniProtKB-KW"/>
</dbReference>
<keyword evidence="9" id="KW-1015">Disulfide bond</keyword>
<feature type="domain" description="G-protein coupled receptors family 1 profile" evidence="14">
    <location>
        <begin position="41"/>
        <end position="290"/>
    </location>
</feature>
<keyword evidence="15" id="KW-1185">Reference proteome</keyword>
<reference evidence="16" key="1">
    <citation type="submission" date="2025-08" db="UniProtKB">
        <authorList>
            <consortium name="RefSeq"/>
        </authorList>
    </citation>
    <scope>IDENTIFICATION</scope>
</reference>
<evidence type="ECO:0000256" key="5">
    <source>
        <dbReference type="ARBA" id="ARBA00022725"/>
    </source>
</evidence>
<evidence type="ECO:0000256" key="6">
    <source>
        <dbReference type="ARBA" id="ARBA00022989"/>
    </source>
</evidence>
<keyword evidence="8 13" id="KW-0472">Membrane</keyword>
<feature type="transmembrane region" description="Helical" evidence="13">
    <location>
        <begin position="272"/>
        <end position="292"/>
    </location>
</feature>
<dbReference type="PANTHER" id="PTHR48018">
    <property type="entry name" value="OLFACTORY RECEPTOR"/>
    <property type="match status" value="1"/>
</dbReference>
<evidence type="ECO:0000313" key="16">
    <source>
        <dbReference type="RefSeq" id="XP_021011583.1"/>
    </source>
</evidence>
<feature type="transmembrane region" description="Helical" evidence="13">
    <location>
        <begin position="200"/>
        <end position="225"/>
    </location>
</feature>
<evidence type="ECO:0000259" key="14">
    <source>
        <dbReference type="PROSITE" id="PS50262"/>
    </source>
</evidence>
<keyword evidence="2 13" id="KW-1003">Cell membrane</keyword>
<accession>A0A6P5PF87</accession>
<evidence type="ECO:0000256" key="8">
    <source>
        <dbReference type="ARBA" id="ARBA00023136"/>
    </source>
</evidence>
<dbReference type="GeneID" id="110289633"/>
<keyword evidence="7 12" id="KW-0297">G-protein coupled receptor</keyword>
<feature type="transmembrane region" description="Helical" evidence="13">
    <location>
        <begin position="27"/>
        <end position="51"/>
    </location>
</feature>
<evidence type="ECO:0000256" key="1">
    <source>
        <dbReference type="ARBA" id="ARBA00004651"/>
    </source>
</evidence>
<keyword evidence="3 13" id="KW-0716">Sensory transduction</keyword>
<keyword evidence="5 13" id="KW-0552">Olfaction</keyword>
<evidence type="ECO:0000256" key="13">
    <source>
        <dbReference type="RuleBase" id="RU363047"/>
    </source>
</evidence>
<dbReference type="PRINTS" id="PR00237">
    <property type="entry name" value="GPCRRHODOPSN"/>
</dbReference>
<dbReference type="InterPro" id="IPR017452">
    <property type="entry name" value="GPCR_Rhodpsn_7TM"/>
</dbReference>
<dbReference type="PROSITE" id="PS00237">
    <property type="entry name" value="G_PROTEIN_RECEP_F1_1"/>
    <property type="match status" value="1"/>
</dbReference>
<dbReference type="CDD" id="cd15413">
    <property type="entry name" value="7tmA_OR8K-like"/>
    <property type="match status" value="1"/>
</dbReference>
<dbReference type="PROSITE" id="PS50262">
    <property type="entry name" value="G_PROTEIN_RECEP_F1_2"/>
    <property type="match status" value="1"/>
</dbReference>
<feature type="transmembrane region" description="Helical" evidence="13">
    <location>
        <begin position="140"/>
        <end position="164"/>
    </location>
</feature>
<keyword evidence="11 12" id="KW-0807">Transducer</keyword>
<proteinExistence type="inferred from homology"/>
<evidence type="ECO:0000256" key="10">
    <source>
        <dbReference type="ARBA" id="ARBA00023170"/>
    </source>
</evidence>
<evidence type="ECO:0000256" key="4">
    <source>
        <dbReference type="ARBA" id="ARBA00022692"/>
    </source>
</evidence>
<organism evidence="15 16">
    <name type="scientific">Mus caroli</name>
    <name type="common">Ryukyu mouse</name>
    <name type="synonym">Ricefield mouse</name>
    <dbReference type="NCBI Taxonomy" id="10089"/>
    <lineage>
        <taxon>Eukaryota</taxon>
        <taxon>Metazoa</taxon>
        <taxon>Chordata</taxon>
        <taxon>Craniata</taxon>
        <taxon>Vertebrata</taxon>
        <taxon>Euteleostomi</taxon>
        <taxon>Mammalia</taxon>
        <taxon>Eutheria</taxon>
        <taxon>Euarchontoglires</taxon>
        <taxon>Glires</taxon>
        <taxon>Rodentia</taxon>
        <taxon>Myomorpha</taxon>
        <taxon>Muroidea</taxon>
        <taxon>Muridae</taxon>
        <taxon>Murinae</taxon>
        <taxon>Mus</taxon>
        <taxon>Mus</taxon>
    </lineage>
</organism>
<dbReference type="SUPFAM" id="SSF81321">
    <property type="entry name" value="Family A G protein-coupled receptor-like"/>
    <property type="match status" value="1"/>
</dbReference>
<evidence type="ECO:0000256" key="2">
    <source>
        <dbReference type="ARBA" id="ARBA00022475"/>
    </source>
</evidence>
<comment type="similarity">
    <text evidence="12">Belongs to the G-protein coupled receptor 1 family.</text>
</comment>
<keyword evidence="10 12" id="KW-0675">Receptor</keyword>
<dbReference type="Pfam" id="PF13853">
    <property type="entry name" value="7tm_4"/>
    <property type="match status" value="1"/>
</dbReference>
<keyword evidence="4 12" id="KW-0812">Transmembrane</keyword>
<dbReference type="Proteomes" id="UP000515126">
    <property type="component" value="Chromosome 2"/>
</dbReference>
<name>A0A6P5PF87_MUSCR</name>
<protein>
    <recommendedName>
        <fullName evidence="13">Olfactory receptor</fullName>
    </recommendedName>
</protein>
<dbReference type="Gene3D" id="1.20.1070.10">
    <property type="entry name" value="Rhodopsin 7-helix transmembrane proteins"/>
    <property type="match status" value="1"/>
</dbReference>
<dbReference type="PRINTS" id="PR00245">
    <property type="entry name" value="OLFACTORYR"/>
</dbReference>
<gene>
    <name evidence="16" type="primary">LOC110289633</name>
</gene>
<evidence type="ECO:0000256" key="7">
    <source>
        <dbReference type="ARBA" id="ARBA00023040"/>
    </source>
</evidence>
<dbReference type="GO" id="GO:0004984">
    <property type="term" value="F:olfactory receptor activity"/>
    <property type="evidence" value="ECO:0007669"/>
    <property type="project" value="InterPro"/>
</dbReference>
<evidence type="ECO:0000256" key="3">
    <source>
        <dbReference type="ARBA" id="ARBA00022606"/>
    </source>
</evidence>